<sequence length="140" mass="16192">MTESNHIYKGVKPVQRNFDFSASFNAYYLVNPNNLLTHTHTHTHTHTQAHLAFKRLRVRAREERATPINKGLKRVPFVRFFMSFHEQKMNEITSQNVGTYGSCIRPIRLTSKQVDELMSRQLAGHWSGRTSRASLHAPCT</sequence>
<dbReference type="Proteomes" id="UP000003167">
    <property type="component" value="Unassembled WGS sequence"/>
</dbReference>
<dbReference type="STRING" id="999422.HMPREF9944_01302"/>
<name>H1HMG5_9BACT</name>
<evidence type="ECO:0000313" key="1">
    <source>
        <dbReference type="EMBL" id="EHO70683.1"/>
    </source>
</evidence>
<dbReference type="HOGENOM" id="CLU_1833393_0_0_10"/>
<keyword evidence="2" id="KW-1185">Reference proteome</keyword>
<protein>
    <submittedName>
        <fullName evidence="1">Uncharacterized protein</fullName>
    </submittedName>
</protein>
<comment type="caution">
    <text evidence="1">The sequence shown here is derived from an EMBL/GenBank/DDBJ whole genome shotgun (WGS) entry which is preliminary data.</text>
</comment>
<proteinExistence type="predicted"/>
<evidence type="ECO:0000313" key="2">
    <source>
        <dbReference type="Proteomes" id="UP000003167"/>
    </source>
</evidence>
<gene>
    <name evidence="1" type="ORF">HMPREF9944_01302</name>
</gene>
<organism evidence="1 2">
    <name type="scientific">Segatella maculosa OT 289</name>
    <dbReference type="NCBI Taxonomy" id="999422"/>
    <lineage>
        <taxon>Bacteria</taxon>
        <taxon>Pseudomonadati</taxon>
        <taxon>Bacteroidota</taxon>
        <taxon>Bacteroidia</taxon>
        <taxon>Bacteroidales</taxon>
        <taxon>Prevotellaceae</taxon>
        <taxon>Segatella</taxon>
    </lineage>
</organism>
<accession>H1HMG5</accession>
<dbReference type="AlphaFoldDB" id="H1HMG5"/>
<dbReference type="EMBL" id="AGEK01000025">
    <property type="protein sequence ID" value="EHO70683.1"/>
    <property type="molecule type" value="Genomic_DNA"/>
</dbReference>
<reference evidence="1 2" key="1">
    <citation type="submission" date="2011-12" db="EMBL/GenBank/DDBJ databases">
        <title>The Genome Sequence of Prevotella maculosa OT 289.</title>
        <authorList>
            <consortium name="The Broad Institute Genome Sequencing Platform"/>
            <person name="Earl A."/>
            <person name="Ward D."/>
            <person name="Feldgarden M."/>
            <person name="Gevers D."/>
            <person name="Izard J."/>
            <person name="Blanton J.M."/>
            <person name="Mathney J."/>
            <person name="Tanner A.C."/>
            <person name="Dewhirst F.E."/>
            <person name="Young S.K."/>
            <person name="Zeng Q."/>
            <person name="Gargeya S."/>
            <person name="Fitzgerald M."/>
            <person name="Haas B."/>
            <person name="Abouelleil A."/>
            <person name="Alvarado L."/>
            <person name="Arachchi H.M."/>
            <person name="Berlin A."/>
            <person name="Chapman S.B."/>
            <person name="Gearin G."/>
            <person name="Goldberg J."/>
            <person name="Griggs A."/>
            <person name="Gujja S."/>
            <person name="Hansen M."/>
            <person name="Heiman D."/>
            <person name="Howarth C."/>
            <person name="Larimer J."/>
            <person name="Lui A."/>
            <person name="MacDonald P.J.P."/>
            <person name="McCowen C."/>
            <person name="Montmayeur A."/>
            <person name="Murphy C."/>
            <person name="Neiman D."/>
            <person name="Pearson M."/>
            <person name="Priest M."/>
            <person name="Roberts A."/>
            <person name="Saif S."/>
            <person name="Shea T."/>
            <person name="Sisk P."/>
            <person name="Stolte C."/>
            <person name="Sykes S."/>
            <person name="Wortman J."/>
            <person name="Nusbaum C."/>
            <person name="Birren B."/>
        </authorList>
    </citation>
    <scope>NUCLEOTIDE SEQUENCE [LARGE SCALE GENOMIC DNA]</scope>
    <source>
        <strain evidence="1 2">OT 289</strain>
    </source>
</reference>